<comment type="similarity">
    <text evidence="2 15">Belongs to the IlvD/Edd family.</text>
</comment>
<comment type="subunit">
    <text evidence="15">Homodimer.</text>
</comment>
<evidence type="ECO:0000256" key="10">
    <source>
        <dbReference type="ARBA" id="ARBA00023304"/>
    </source>
</evidence>
<evidence type="ECO:0000256" key="13">
    <source>
        <dbReference type="ARBA" id="ARBA00029437"/>
    </source>
</evidence>
<comment type="catalytic activity">
    <reaction evidence="15">
        <text>(2R,3R)-2,3-dihydroxy-3-methylpentanoate = (S)-3-methyl-2-oxopentanoate + H2O</text>
        <dbReference type="Rhea" id="RHEA:27694"/>
        <dbReference type="ChEBI" id="CHEBI:15377"/>
        <dbReference type="ChEBI" id="CHEBI:35146"/>
        <dbReference type="ChEBI" id="CHEBI:49258"/>
        <dbReference type="EC" id="4.2.1.9"/>
    </reaction>
</comment>
<evidence type="ECO:0000256" key="15">
    <source>
        <dbReference type="HAMAP-Rule" id="MF_00012"/>
    </source>
</evidence>
<evidence type="ECO:0000259" key="16">
    <source>
        <dbReference type="Pfam" id="PF00920"/>
    </source>
</evidence>
<dbReference type="PANTHER" id="PTHR43661:SF3">
    <property type="entry name" value="D-XYLONATE DEHYDRATASE YAGF-RELATED"/>
    <property type="match status" value="1"/>
</dbReference>
<evidence type="ECO:0000256" key="8">
    <source>
        <dbReference type="ARBA" id="ARBA00023014"/>
    </source>
</evidence>
<proteinExistence type="inferred from homology"/>
<comment type="caution">
    <text evidence="15">Lacks conserved residue(s) required for the propagation of feature annotation.</text>
</comment>
<comment type="cofactor">
    <cofactor evidence="1 15">
        <name>Mg(2+)</name>
        <dbReference type="ChEBI" id="CHEBI:18420"/>
    </cofactor>
</comment>
<evidence type="ECO:0000256" key="6">
    <source>
        <dbReference type="ARBA" id="ARBA00022842"/>
    </source>
</evidence>
<dbReference type="InterPro" id="IPR000581">
    <property type="entry name" value="ILV_EDD_N"/>
</dbReference>
<accession>A0A934ISY2</accession>
<protein>
    <recommendedName>
        <fullName evidence="14 15">Dihydroxy-acid dehydratase</fullName>
        <shortName evidence="15">DAD</shortName>
        <ecNumber evidence="14 15">4.2.1.9</ecNumber>
    </recommendedName>
</protein>
<keyword evidence="3 15" id="KW-0028">Amino-acid biosynthesis</keyword>
<dbReference type="EC" id="4.2.1.9" evidence="14 15"/>
<keyword evidence="4 15" id="KW-0001">2Fe-2S</keyword>
<comment type="function">
    <text evidence="15">Functions in the biosynthesis of branched-chain amino acids. Catalyzes the dehydration of (2R,3R)-2,3-dihydroxy-3-methylpentanoate (2,3-dihydroxy-3-methylvalerate) into 2-oxo-3-methylpentanoate (2-oxo-3-methylvalerate) and of (2R)-2,3-dihydroxy-3-methylbutanoate (2,3-dihydroxyisovalerate) into 2-oxo-3-methylbutanoate (2-oxoisovalerate), the penultimate precursor to L-isoleucine and L-valine, respectively.</text>
</comment>
<comment type="caution">
    <text evidence="18">The sequence shown here is derived from an EMBL/GenBank/DDBJ whole genome shotgun (WGS) entry which is preliminary data.</text>
</comment>
<dbReference type="NCBIfam" id="NF009103">
    <property type="entry name" value="PRK12448.1"/>
    <property type="match status" value="1"/>
</dbReference>
<evidence type="ECO:0000313" key="19">
    <source>
        <dbReference type="Proteomes" id="UP000602124"/>
    </source>
</evidence>
<gene>
    <name evidence="15 18" type="primary">ilvD</name>
    <name evidence="18" type="ORF">JEQ47_15805</name>
</gene>
<dbReference type="Pfam" id="PF24877">
    <property type="entry name" value="ILV_EDD_C"/>
    <property type="match status" value="1"/>
</dbReference>
<comment type="pathway">
    <text evidence="12 15">Amino-acid biosynthesis; L-valine biosynthesis; L-valine from pyruvate: step 3/4.</text>
</comment>
<comment type="cofactor">
    <cofactor evidence="15">
        <name>[2Fe-2S] cluster</name>
        <dbReference type="ChEBI" id="CHEBI:190135"/>
    </cofactor>
    <text evidence="15">Binds 1 [2Fe-2S] cluster per subunit. This cluster acts as a Lewis acid cofactor.</text>
</comment>
<dbReference type="InterPro" id="IPR020558">
    <property type="entry name" value="DiOHA_6PGluconate_deHydtase_CS"/>
</dbReference>
<dbReference type="GO" id="GO:0009099">
    <property type="term" value="P:L-valine biosynthetic process"/>
    <property type="evidence" value="ECO:0007669"/>
    <property type="project" value="UniProtKB-UniRule"/>
</dbReference>
<comment type="pathway">
    <text evidence="13 15">Amino-acid biosynthesis; L-isoleucine biosynthesis; L-isoleucine from 2-oxobutanoate: step 3/4.</text>
</comment>
<keyword evidence="10 15" id="KW-0100">Branched-chain amino acid biosynthesis</keyword>
<evidence type="ECO:0000256" key="4">
    <source>
        <dbReference type="ARBA" id="ARBA00022714"/>
    </source>
</evidence>
<dbReference type="InterPro" id="IPR037237">
    <property type="entry name" value="IlvD/EDD_N"/>
</dbReference>
<dbReference type="Proteomes" id="UP000602124">
    <property type="component" value="Unassembled WGS sequence"/>
</dbReference>
<feature type="binding site" evidence="15">
    <location>
        <position position="491"/>
    </location>
    <ligand>
        <name>Mg(2+)</name>
        <dbReference type="ChEBI" id="CHEBI:18420"/>
    </ligand>
</feature>
<dbReference type="FunFam" id="3.50.30.80:FF:000001">
    <property type="entry name" value="Dihydroxy-acid dehydratase"/>
    <property type="match status" value="1"/>
</dbReference>
<sequence length="617" mass="65739">MPVYRSRTTTHGRNMAGARGLWRATGMKDGDFGKPIIAVVNSFTQFVPGHVHLKDLGQLVAREIEAAGGVAKEFNTIAVDDGIAMGHDGMLYSLPSRDIIADSVEYMVNAHTADAMVCISNCDKITPGMLNAAMRLNIPVVFVSGGPMEAGKAIVKGKLQALDLVDAMVMAADDHYTDEEVQAVEEAACPTCGSCSGMFTANSMNCLTEALGLSLPGNGSTLATHSDRKRLFQEAGHLIVDLARRYYEQEDESVLPRSIATKEAFENAMALDIAMGGSTNTVLHILAAAHEGGVDFTMDDIDALSRRVPVLSKVAPAKNDVHMEDVHRAGGIFAILGQLDRAGLINRKEPTVHAATMGDAIDKWDISRTNSEAVRNFYLAAPGGVRTTEAFSQSNRWAELDTDRTNGAIRSPDNPFSKDGGLAVLKGNIALDGCIVKTAGVDESILKFTGPARVFESQDSTVKAILSNEIKEGDVIVIRYEGPKGGPGMQEMLYPTSYLKSKGLGKACALLTDGRFSGGTSGLSIGHASPEAAEGGAIGLVREGDIIEIDIPNRTVNVLVTDAEMATRRAEQDAKGWKPEHPRKRKVTTALKAYAALVTSAAKGAVRDTAAIDKLWN</sequence>
<keyword evidence="7 15" id="KW-0408">Iron</keyword>
<evidence type="ECO:0000256" key="11">
    <source>
        <dbReference type="ARBA" id="ARBA00029304"/>
    </source>
</evidence>
<dbReference type="InterPro" id="IPR056740">
    <property type="entry name" value="ILV_EDD_C"/>
</dbReference>
<dbReference type="SUPFAM" id="SSF143975">
    <property type="entry name" value="IlvD/EDD N-terminal domain-like"/>
    <property type="match status" value="1"/>
</dbReference>
<keyword evidence="19" id="KW-1185">Reference proteome</keyword>
<dbReference type="GO" id="GO:0005829">
    <property type="term" value="C:cytosol"/>
    <property type="evidence" value="ECO:0007669"/>
    <property type="project" value="TreeGrafter"/>
</dbReference>
<comment type="catalytic activity">
    <reaction evidence="11">
        <text>(2R)-2,3-dihydroxy-3-methylbutanoate = 3-methyl-2-oxobutanoate + H2O</text>
        <dbReference type="Rhea" id="RHEA:24809"/>
        <dbReference type="ChEBI" id="CHEBI:11851"/>
        <dbReference type="ChEBI" id="CHEBI:15377"/>
        <dbReference type="ChEBI" id="CHEBI:49072"/>
        <dbReference type="EC" id="4.2.1.9"/>
    </reaction>
    <physiologicalReaction direction="left-to-right" evidence="11">
        <dbReference type="Rhea" id="RHEA:24810"/>
    </physiologicalReaction>
</comment>
<evidence type="ECO:0000256" key="5">
    <source>
        <dbReference type="ARBA" id="ARBA00022723"/>
    </source>
</evidence>
<dbReference type="RefSeq" id="WP_198877398.1">
    <property type="nucleotide sequence ID" value="NZ_JAEKMH010000004.1"/>
</dbReference>
<dbReference type="Pfam" id="PF00920">
    <property type="entry name" value="ILVD_EDD_N"/>
    <property type="match status" value="1"/>
</dbReference>
<feature type="binding site" evidence="15">
    <location>
        <position position="81"/>
    </location>
    <ligand>
        <name>Mg(2+)</name>
        <dbReference type="ChEBI" id="CHEBI:18420"/>
    </ligand>
</feature>
<keyword evidence="8 15" id="KW-0411">Iron-sulfur</keyword>
<dbReference type="NCBIfam" id="TIGR00110">
    <property type="entry name" value="ilvD"/>
    <property type="match status" value="1"/>
</dbReference>
<dbReference type="GO" id="GO:0009097">
    <property type="term" value="P:isoleucine biosynthetic process"/>
    <property type="evidence" value="ECO:0007669"/>
    <property type="project" value="UniProtKB-UniRule"/>
</dbReference>
<reference evidence="18" key="1">
    <citation type="submission" date="2020-12" db="EMBL/GenBank/DDBJ databases">
        <title>Devosia sp. MSA67 isolated from Mo River.</title>
        <authorList>
            <person name="Ma F."/>
            <person name="Zi Z."/>
        </authorList>
    </citation>
    <scope>NUCLEOTIDE SEQUENCE</scope>
    <source>
        <strain evidence="18">MSA67</strain>
    </source>
</reference>
<dbReference type="PROSITE" id="PS00886">
    <property type="entry name" value="ILVD_EDD_1"/>
    <property type="match status" value="1"/>
</dbReference>
<dbReference type="HAMAP" id="MF_00012">
    <property type="entry name" value="IlvD"/>
    <property type="match status" value="1"/>
</dbReference>
<dbReference type="GO" id="GO:0051537">
    <property type="term" value="F:2 iron, 2 sulfur cluster binding"/>
    <property type="evidence" value="ECO:0007669"/>
    <property type="project" value="UniProtKB-UniRule"/>
</dbReference>
<dbReference type="GO" id="GO:0000287">
    <property type="term" value="F:magnesium ion binding"/>
    <property type="evidence" value="ECO:0007669"/>
    <property type="project" value="UniProtKB-UniRule"/>
</dbReference>
<organism evidence="18 19">
    <name type="scientific">Devosia sediminis</name>
    <dbReference type="NCBI Taxonomy" id="2798801"/>
    <lineage>
        <taxon>Bacteria</taxon>
        <taxon>Pseudomonadati</taxon>
        <taxon>Pseudomonadota</taxon>
        <taxon>Alphaproteobacteria</taxon>
        <taxon>Hyphomicrobiales</taxon>
        <taxon>Devosiaceae</taxon>
        <taxon>Devosia</taxon>
    </lineage>
</organism>
<evidence type="ECO:0000256" key="14">
    <source>
        <dbReference type="ARBA" id="ARBA00029490"/>
    </source>
</evidence>
<evidence type="ECO:0000256" key="3">
    <source>
        <dbReference type="ARBA" id="ARBA00022605"/>
    </source>
</evidence>
<evidence type="ECO:0000256" key="7">
    <source>
        <dbReference type="ARBA" id="ARBA00023004"/>
    </source>
</evidence>
<evidence type="ECO:0000256" key="9">
    <source>
        <dbReference type="ARBA" id="ARBA00023239"/>
    </source>
</evidence>
<feature type="active site" description="Proton acceptor" evidence="15">
    <location>
        <position position="517"/>
    </location>
</feature>
<dbReference type="SUPFAM" id="SSF52016">
    <property type="entry name" value="LeuD/IlvD-like"/>
    <property type="match status" value="1"/>
</dbReference>
<dbReference type="PROSITE" id="PS00887">
    <property type="entry name" value="ILVD_EDD_2"/>
    <property type="match status" value="1"/>
</dbReference>
<feature type="domain" description="Dihydroxy-acid/6-phosphogluconate dehydratase N-terminal" evidence="16">
    <location>
        <begin position="34"/>
        <end position="359"/>
    </location>
</feature>
<dbReference type="GO" id="GO:0004160">
    <property type="term" value="F:dihydroxy-acid dehydratase activity"/>
    <property type="evidence" value="ECO:0007669"/>
    <property type="project" value="UniProtKB-UniRule"/>
</dbReference>
<feature type="binding site" evidence="15">
    <location>
        <position position="123"/>
    </location>
    <ligand>
        <name>Mg(2+)</name>
        <dbReference type="ChEBI" id="CHEBI:18420"/>
    </ligand>
</feature>
<dbReference type="InterPro" id="IPR004404">
    <property type="entry name" value="DihydroxyA_deHydtase"/>
</dbReference>
<evidence type="ECO:0000259" key="17">
    <source>
        <dbReference type="Pfam" id="PF24877"/>
    </source>
</evidence>
<dbReference type="AlphaFoldDB" id="A0A934ISY2"/>
<dbReference type="InterPro" id="IPR042096">
    <property type="entry name" value="Dihydro-acid_dehy_C"/>
</dbReference>
<dbReference type="Gene3D" id="3.50.30.80">
    <property type="entry name" value="IlvD/EDD C-terminal domain-like"/>
    <property type="match status" value="1"/>
</dbReference>
<feature type="domain" description="Dihydroxy-acid/6-phosphogluconate dehydratase C-terminal" evidence="17">
    <location>
        <begin position="409"/>
        <end position="605"/>
    </location>
</feature>
<feature type="modified residue" description="N6-carboxylysine" evidence="15">
    <location>
        <position position="124"/>
    </location>
</feature>
<dbReference type="EMBL" id="JAEKMH010000004">
    <property type="protein sequence ID" value="MBJ3786189.1"/>
    <property type="molecule type" value="Genomic_DNA"/>
</dbReference>
<evidence type="ECO:0000256" key="12">
    <source>
        <dbReference type="ARBA" id="ARBA00029436"/>
    </source>
</evidence>
<evidence type="ECO:0000256" key="2">
    <source>
        <dbReference type="ARBA" id="ARBA00006486"/>
    </source>
</evidence>
<keyword evidence="5 15" id="KW-0479">Metal-binding</keyword>
<keyword evidence="9 15" id="KW-0456">Lyase</keyword>
<keyword evidence="6 15" id="KW-0460">Magnesium</keyword>
<feature type="binding site" description="via carbamate group" evidence="15">
    <location>
        <position position="124"/>
    </location>
    <ligand>
        <name>Mg(2+)</name>
        <dbReference type="ChEBI" id="CHEBI:18420"/>
    </ligand>
</feature>
<dbReference type="PANTHER" id="PTHR43661">
    <property type="entry name" value="D-XYLONATE DEHYDRATASE"/>
    <property type="match status" value="1"/>
</dbReference>
<evidence type="ECO:0000313" key="18">
    <source>
        <dbReference type="EMBL" id="MBJ3786189.1"/>
    </source>
</evidence>
<evidence type="ECO:0000256" key="1">
    <source>
        <dbReference type="ARBA" id="ARBA00001946"/>
    </source>
</evidence>
<name>A0A934ISY2_9HYPH</name>